<evidence type="ECO:0000256" key="4">
    <source>
        <dbReference type="ARBA" id="ARBA00022786"/>
    </source>
</evidence>
<dbReference type="InterPro" id="IPR058678">
    <property type="entry name" value="ARM_PUB"/>
</dbReference>
<evidence type="ECO:0000256" key="1">
    <source>
        <dbReference type="ARBA" id="ARBA00000900"/>
    </source>
</evidence>
<proteinExistence type="predicted"/>
<keyword evidence="4" id="KW-0833">Ubl conjugation pathway</keyword>
<evidence type="ECO:0000313" key="6">
    <source>
        <dbReference type="EMBL" id="CAK9266220.1"/>
    </source>
</evidence>
<comment type="catalytic activity">
    <reaction evidence="1">
        <text>S-ubiquitinyl-[E2 ubiquitin-conjugating enzyme]-L-cysteine + [acceptor protein]-L-lysine = [E2 ubiquitin-conjugating enzyme]-L-cysteine + N(6)-ubiquitinyl-[acceptor protein]-L-lysine.</text>
        <dbReference type="EC" id="2.3.2.27"/>
    </reaction>
</comment>
<dbReference type="SUPFAM" id="SSF48371">
    <property type="entry name" value="ARM repeat"/>
    <property type="match status" value="1"/>
</dbReference>
<dbReference type="InterPro" id="IPR011989">
    <property type="entry name" value="ARM-like"/>
</dbReference>
<dbReference type="EMBL" id="OZ020113">
    <property type="protein sequence ID" value="CAK9266220.1"/>
    <property type="molecule type" value="Genomic_DNA"/>
</dbReference>
<dbReference type="InterPro" id="IPR045185">
    <property type="entry name" value="PUB22/23/24-like"/>
</dbReference>
<evidence type="ECO:0000256" key="2">
    <source>
        <dbReference type="ARBA" id="ARBA00004906"/>
    </source>
</evidence>
<reference evidence="6" key="1">
    <citation type="submission" date="2024-02" db="EMBL/GenBank/DDBJ databases">
        <authorList>
            <consortium name="ELIXIR-Norway"/>
            <consortium name="Elixir Norway"/>
        </authorList>
    </citation>
    <scope>NUCLEOTIDE SEQUENCE</scope>
</reference>
<dbReference type="InterPro" id="IPR016024">
    <property type="entry name" value="ARM-type_fold"/>
</dbReference>
<dbReference type="EC" id="2.3.2.27" evidence="3"/>
<evidence type="ECO:0000313" key="7">
    <source>
        <dbReference type="Proteomes" id="UP001497444"/>
    </source>
</evidence>
<keyword evidence="7" id="KW-1185">Reference proteome</keyword>
<dbReference type="Gene3D" id="3.30.40.10">
    <property type="entry name" value="Zinc/RING finger domain, C3HC4 (zinc finger)"/>
    <property type="match status" value="1"/>
</dbReference>
<dbReference type="InterPro" id="IPR045210">
    <property type="entry name" value="RING-Ubox_PUB"/>
</dbReference>
<dbReference type="Pfam" id="PF25598">
    <property type="entry name" value="ARM_PUB"/>
    <property type="match status" value="1"/>
</dbReference>
<dbReference type="InterPro" id="IPR013083">
    <property type="entry name" value="Znf_RING/FYVE/PHD"/>
</dbReference>
<dbReference type="Proteomes" id="UP001497444">
    <property type="component" value="Chromosome 18"/>
</dbReference>
<evidence type="ECO:0000256" key="3">
    <source>
        <dbReference type="ARBA" id="ARBA00012483"/>
    </source>
</evidence>
<dbReference type="SUPFAM" id="SSF57850">
    <property type="entry name" value="RING/U-box"/>
    <property type="match status" value="1"/>
</dbReference>
<dbReference type="PROSITE" id="PS51698">
    <property type="entry name" value="U_BOX"/>
    <property type="match status" value="1"/>
</dbReference>
<comment type="pathway">
    <text evidence="2">Protein modification; protein ubiquitination.</text>
</comment>
<organism evidence="6 7">
    <name type="scientific">Sphagnum jensenii</name>
    <dbReference type="NCBI Taxonomy" id="128206"/>
    <lineage>
        <taxon>Eukaryota</taxon>
        <taxon>Viridiplantae</taxon>
        <taxon>Streptophyta</taxon>
        <taxon>Embryophyta</taxon>
        <taxon>Bryophyta</taxon>
        <taxon>Sphagnophytina</taxon>
        <taxon>Sphagnopsida</taxon>
        <taxon>Sphagnales</taxon>
        <taxon>Sphagnaceae</taxon>
        <taxon>Sphagnum</taxon>
    </lineage>
</organism>
<protein>
    <recommendedName>
        <fullName evidence="3">RING-type E3 ubiquitin transferase</fullName>
        <ecNumber evidence="3">2.3.2.27</ecNumber>
    </recommendedName>
</protein>
<sequence length="481" mass="52268">MTSTRNLEIANIPPYFRCPISFNLMKDPVSLCTGITYDRVSIQRWFDNGNTTCPATMQQVHSRDLTPNHTLRRLIQEWSVKNLSQELGIVERIPTPKQPADLLQVHHMLQDITDGYMRLENLQRLHGLARDSEKNRRCMLEAGAVPVLASVIAGAAADASSSHSCHHLDHVKLAAAGPPAAGSTELDQIYKLEIMSEVVTGCVEEALATLALLPMDDEKTRKSLTGPTQLEQMNWFLTNGCCSSRDSRVYAACLLANLVEQDVEFKSAIASQPLLLEGLVSLLKEEAATAGVSRSCNNNNNNNRGSAAAAARAGAIASLKCFAAICLARKIRVKAIDAGVAPALVDTLMLQVQPSSEELQLENESVTELAVCVLDLICACAEGRAAVCDRVEAITALVKIVLRQSKLATEHALAALWAICRSTADSHMQLEAVRAGLFTKLLVLVQSDHGPRTKAIASHLLRLLQNTGRQNSLECLIFKPL</sequence>
<dbReference type="Gene3D" id="1.25.10.10">
    <property type="entry name" value="Leucine-rich Repeat Variant"/>
    <property type="match status" value="2"/>
</dbReference>
<dbReference type="Pfam" id="PF04564">
    <property type="entry name" value="U-box"/>
    <property type="match status" value="1"/>
</dbReference>
<dbReference type="PANTHER" id="PTHR22849">
    <property type="entry name" value="WDSAM1 PROTEIN"/>
    <property type="match status" value="1"/>
</dbReference>
<dbReference type="CDD" id="cd16664">
    <property type="entry name" value="RING-Ubox_PUB"/>
    <property type="match status" value="1"/>
</dbReference>
<dbReference type="PANTHER" id="PTHR22849:SF163">
    <property type="entry name" value="U-BOX DOMAIN-CONTAINING PROTEIN"/>
    <property type="match status" value="1"/>
</dbReference>
<name>A0ABP0WL33_9BRYO</name>
<dbReference type="InterPro" id="IPR003613">
    <property type="entry name" value="Ubox_domain"/>
</dbReference>
<gene>
    <name evidence="6" type="ORF">CSSPJE1EN1_LOCUS11698</name>
</gene>
<feature type="domain" description="U-box" evidence="5">
    <location>
        <begin position="11"/>
        <end position="85"/>
    </location>
</feature>
<accession>A0ABP0WL33</accession>
<dbReference type="SMART" id="SM00504">
    <property type="entry name" value="Ubox"/>
    <property type="match status" value="1"/>
</dbReference>
<evidence type="ECO:0000259" key="5">
    <source>
        <dbReference type="PROSITE" id="PS51698"/>
    </source>
</evidence>